<evidence type="ECO:0000256" key="6">
    <source>
        <dbReference type="SAM" id="Coils"/>
    </source>
</evidence>
<dbReference type="PROSITE" id="PS50112">
    <property type="entry name" value="PAS"/>
    <property type="match status" value="2"/>
</dbReference>
<feature type="coiled-coil region" evidence="6">
    <location>
        <begin position="273"/>
        <end position="325"/>
    </location>
</feature>
<dbReference type="Pfam" id="PF08447">
    <property type="entry name" value="PAS_3"/>
    <property type="match status" value="1"/>
</dbReference>
<dbReference type="PROSITE" id="PS50109">
    <property type="entry name" value="HIS_KIN"/>
    <property type="match status" value="1"/>
</dbReference>
<proteinExistence type="predicted"/>
<dbReference type="InterPro" id="IPR001610">
    <property type="entry name" value="PAC"/>
</dbReference>
<dbReference type="InterPro" id="IPR004358">
    <property type="entry name" value="Sig_transdc_His_kin-like_C"/>
</dbReference>
<dbReference type="CDD" id="cd00130">
    <property type="entry name" value="PAS"/>
    <property type="match status" value="2"/>
</dbReference>
<comment type="catalytic activity">
    <reaction evidence="1">
        <text>ATP + protein L-histidine = ADP + protein N-phospho-L-histidine.</text>
        <dbReference type="EC" id="2.7.13.3"/>
    </reaction>
</comment>
<name>A0A7W9SZF4_9BACT</name>
<dbReference type="SUPFAM" id="SSF55874">
    <property type="entry name" value="ATPase domain of HSP90 chaperone/DNA topoisomerase II/histidine kinase"/>
    <property type="match status" value="1"/>
</dbReference>
<dbReference type="PANTHER" id="PTHR43304:SF1">
    <property type="entry name" value="PAC DOMAIN-CONTAINING PROTEIN"/>
    <property type="match status" value="1"/>
</dbReference>
<dbReference type="Proteomes" id="UP000532746">
    <property type="component" value="Unassembled WGS sequence"/>
</dbReference>
<dbReference type="SMART" id="SM00387">
    <property type="entry name" value="HATPase_c"/>
    <property type="match status" value="1"/>
</dbReference>
<evidence type="ECO:0000259" key="9">
    <source>
        <dbReference type="PROSITE" id="PS50113"/>
    </source>
</evidence>
<dbReference type="InterPro" id="IPR003594">
    <property type="entry name" value="HATPase_dom"/>
</dbReference>
<dbReference type="InterPro" id="IPR035965">
    <property type="entry name" value="PAS-like_dom_sf"/>
</dbReference>
<dbReference type="GO" id="GO:0000155">
    <property type="term" value="F:phosphorelay sensor kinase activity"/>
    <property type="evidence" value="ECO:0007669"/>
    <property type="project" value="InterPro"/>
</dbReference>
<dbReference type="InterPro" id="IPR013656">
    <property type="entry name" value="PAS_4"/>
</dbReference>
<feature type="domain" description="PAC" evidence="9">
    <location>
        <begin position="802"/>
        <end position="854"/>
    </location>
</feature>
<dbReference type="PANTHER" id="PTHR43304">
    <property type="entry name" value="PHYTOCHROME-LIKE PROTEIN CPH1"/>
    <property type="match status" value="1"/>
</dbReference>
<dbReference type="Gene3D" id="3.30.565.10">
    <property type="entry name" value="Histidine kinase-like ATPase, C-terminal domain"/>
    <property type="match status" value="1"/>
</dbReference>
<dbReference type="InterPro" id="IPR005467">
    <property type="entry name" value="His_kinase_dom"/>
</dbReference>
<dbReference type="InterPro" id="IPR003661">
    <property type="entry name" value="HisK_dim/P_dom"/>
</dbReference>
<dbReference type="SMART" id="SM00086">
    <property type="entry name" value="PAC"/>
    <property type="match status" value="2"/>
</dbReference>
<keyword evidence="6" id="KW-0175">Coiled coil</keyword>
<keyword evidence="5" id="KW-0418">Kinase</keyword>
<accession>A0A7W9SZF4</accession>
<dbReference type="Pfam" id="PF02518">
    <property type="entry name" value="HATPase_c"/>
    <property type="match status" value="1"/>
</dbReference>
<sequence length="1103" mass="124082">MLAPPDFVSAPDLLHDALELSHTPLALLRPAYAATGELTDFYLEYLNPASQRATGLPERPPQTLATYFLTVAATGTLPFLQQVFETGEASQHEVSYQHPGLDVRLRLSARRRGNLLIVAFTEPAGTDRSAVEQALRESRGREQLARAEAEAQRQQLQDLFMQAPACIASLEGPQLVFTLVNPQYQQLVGERLLLGLPLRQAWPELEGQPFYDLLESVYQTGKTVYGTEQVAYLDRTNSGRLEPVYFNFIYEAIRSGPEQVTGVTIFAYDVTEQVVARQQVQRLNEELAAANEELQVANEEFLTNNAALQQTQQQLRLLNLELEARVLSRTRQVKAAQAATEIQRATLERLFMQAPAAICILTGPQLVFELVNPAYQQLFPGRALRGRPILEALPEIAGHAVFRTLEQVYQTGRTHEELGILIPLAGHDANTLEERFFDYVQQAYFDEQGLITGVVVFAFEVTTQVRARQTSEASVRQLQLITDSLPILISYIDRAQTYQFANQAYESWFQLSPRQLLGRPVVDIIGERAYQNVQGYIQRALAGERLDFEAQMPYRSGFTRHIRTSYVPDVRDGQVLGFYSMVLDITAQVAAQQEADRQRQLLHTLFMEAPAPIVILDGPAFVFQLVNPAYQRIFPGRALSDKPILEALPELTNTPIIGILKQVYSTGETFVAQELPLQLARHEGGPLEDIYWTFTYQARRNLEGAVDGILVFAHEVTDQVQARRVIEQSEQYVRQLADNVPAMIWVTNPEGSCTYLNQQWFAYTGQTRAEALGRGWLQAVHPEDVATTTDVFLEATASQTAFSLLYRQRRHDGQYRWAIDTGLPRFNAQGEFEGHIGTVFDIHEQKQAEQSLRRLTRQLRATNQQLVRTNVDLDNFIYTASHDLKAPITNIEGLVYALQAQLPPQEAITQQVAPLLTMMQESVERFQRTIHHLSDVTKLQKEYGEPTTLVPLAPVVTDVLLDLQGLVDQVGAQVEVDVAECPSVLFSTKNLRSVLYNLLSNALKYHHPGRVPRIRVQCRQEEGFTVLLVEDNGLGLEASKQAQLFTMFRRFHTHVEGSGIGLYMVKRSVENAGGRITVQSKPDQGSVFSVYFRNAAPEPLVAR</sequence>
<dbReference type="RefSeq" id="WP_183402041.1">
    <property type="nucleotide sequence ID" value="NZ_JACHGG010000001.1"/>
</dbReference>
<dbReference type="AlphaFoldDB" id="A0A7W9SZF4"/>
<keyword evidence="3" id="KW-0597">Phosphoprotein</keyword>
<evidence type="ECO:0000256" key="3">
    <source>
        <dbReference type="ARBA" id="ARBA00022553"/>
    </source>
</evidence>
<dbReference type="SMART" id="SM00388">
    <property type="entry name" value="HisKA"/>
    <property type="match status" value="1"/>
</dbReference>
<dbReference type="PRINTS" id="PR00344">
    <property type="entry name" value="BCTRLSENSOR"/>
</dbReference>
<keyword evidence="4" id="KW-0808">Transferase</keyword>
<evidence type="ECO:0000256" key="1">
    <source>
        <dbReference type="ARBA" id="ARBA00000085"/>
    </source>
</evidence>
<reference evidence="10 11" key="1">
    <citation type="submission" date="2020-08" db="EMBL/GenBank/DDBJ databases">
        <title>Genomic Encyclopedia of Type Strains, Phase IV (KMG-IV): sequencing the most valuable type-strain genomes for metagenomic binning, comparative biology and taxonomic classification.</title>
        <authorList>
            <person name="Goeker M."/>
        </authorList>
    </citation>
    <scope>NUCLEOTIDE SEQUENCE [LARGE SCALE GENOMIC DNA]</scope>
    <source>
        <strain evidence="10 11">DSM 26718</strain>
    </source>
</reference>
<dbReference type="Pfam" id="PF08448">
    <property type="entry name" value="PAS_4"/>
    <property type="match status" value="4"/>
</dbReference>
<dbReference type="Gene3D" id="3.30.450.20">
    <property type="entry name" value="PAS domain"/>
    <property type="match status" value="5"/>
</dbReference>
<organism evidence="10 11">
    <name type="scientific">Hymenobacter luteus</name>
    <dbReference type="NCBI Taxonomy" id="1411122"/>
    <lineage>
        <taxon>Bacteria</taxon>
        <taxon>Pseudomonadati</taxon>
        <taxon>Bacteroidota</taxon>
        <taxon>Cytophagia</taxon>
        <taxon>Cytophagales</taxon>
        <taxon>Hymenobacteraceae</taxon>
        <taxon>Hymenobacter</taxon>
    </lineage>
</organism>
<evidence type="ECO:0000259" key="7">
    <source>
        <dbReference type="PROSITE" id="PS50109"/>
    </source>
</evidence>
<feature type="domain" description="Histidine kinase" evidence="7">
    <location>
        <begin position="879"/>
        <end position="1096"/>
    </location>
</feature>
<evidence type="ECO:0000256" key="5">
    <source>
        <dbReference type="ARBA" id="ARBA00022777"/>
    </source>
</evidence>
<evidence type="ECO:0000313" key="11">
    <source>
        <dbReference type="Proteomes" id="UP000532746"/>
    </source>
</evidence>
<evidence type="ECO:0000256" key="2">
    <source>
        <dbReference type="ARBA" id="ARBA00012438"/>
    </source>
</evidence>
<feature type="domain" description="PAS" evidence="8">
    <location>
        <begin position="729"/>
        <end position="799"/>
    </location>
</feature>
<dbReference type="SMART" id="SM00091">
    <property type="entry name" value="PAS"/>
    <property type="match status" value="5"/>
</dbReference>
<evidence type="ECO:0000259" key="8">
    <source>
        <dbReference type="PROSITE" id="PS50112"/>
    </source>
</evidence>
<feature type="coiled-coil region" evidence="6">
    <location>
        <begin position="845"/>
        <end position="872"/>
    </location>
</feature>
<dbReference type="NCBIfam" id="TIGR00229">
    <property type="entry name" value="sensory_box"/>
    <property type="match status" value="2"/>
</dbReference>
<comment type="caution">
    <text evidence="10">The sequence shown here is derived from an EMBL/GenBank/DDBJ whole genome shotgun (WGS) entry which is preliminary data.</text>
</comment>
<feature type="domain" description="PAS" evidence="8">
    <location>
        <begin position="474"/>
        <end position="544"/>
    </location>
</feature>
<evidence type="ECO:0000256" key="4">
    <source>
        <dbReference type="ARBA" id="ARBA00022679"/>
    </source>
</evidence>
<dbReference type="FunFam" id="3.30.450.20:FF:000099">
    <property type="entry name" value="Sensory box sensor histidine kinase"/>
    <property type="match status" value="1"/>
</dbReference>
<dbReference type="InterPro" id="IPR000014">
    <property type="entry name" value="PAS"/>
</dbReference>
<dbReference type="InterPro" id="IPR013655">
    <property type="entry name" value="PAS_fold_3"/>
</dbReference>
<dbReference type="EMBL" id="JACHGG010000001">
    <property type="protein sequence ID" value="MBB6057754.1"/>
    <property type="molecule type" value="Genomic_DNA"/>
</dbReference>
<dbReference type="CDD" id="cd00082">
    <property type="entry name" value="HisKA"/>
    <property type="match status" value="1"/>
</dbReference>
<dbReference type="InterPro" id="IPR036890">
    <property type="entry name" value="HATPase_C_sf"/>
</dbReference>
<dbReference type="PROSITE" id="PS50113">
    <property type="entry name" value="PAC"/>
    <property type="match status" value="1"/>
</dbReference>
<dbReference type="SUPFAM" id="SSF55785">
    <property type="entry name" value="PYP-like sensor domain (PAS domain)"/>
    <property type="match status" value="5"/>
</dbReference>
<keyword evidence="11" id="KW-1185">Reference proteome</keyword>
<dbReference type="EC" id="2.7.13.3" evidence="2"/>
<dbReference type="InterPro" id="IPR000700">
    <property type="entry name" value="PAS-assoc_C"/>
</dbReference>
<dbReference type="SUPFAM" id="SSF47384">
    <property type="entry name" value="Homodimeric domain of signal transducing histidine kinase"/>
    <property type="match status" value="1"/>
</dbReference>
<dbReference type="Gene3D" id="1.10.287.130">
    <property type="match status" value="1"/>
</dbReference>
<dbReference type="InterPro" id="IPR036097">
    <property type="entry name" value="HisK_dim/P_sf"/>
</dbReference>
<protein>
    <recommendedName>
        <fullName evidence="2">histidine kinase</fullName>
        <ecNumber evidence="2">2.7.13.3</ecNumber>
    </recommendedName>
</protein>
<evidence type="ECO:0000313" key="10">
    <source>
        <dbReference type="EMBL" id="MBB6057754.1"/>
    </source>
</evidence>
<dbReference type="InterPro" id="IPR052162">
    <property type="entry name" value="Sensor_kinase/Photoreceptor"/>
</dbReference>
<gene>
    <name evidence="10" type="ORF">HNQ93_000584</name>
</gene>